<name>A0A0F9QX75_9ZZZZ</name>
<gene>
    <name evidence="1" type="ORF">LCGC14_0647840</name>
</gene>
<comment type="caution">
    <text evidence="1">The sequence shown here is derived from an EMBL/GenBank/DDBJ whole genome shotgun (WGS) entry which is preliminary data.</text>
</comment>
<proteinExistence type="predicted"/>
<dbReference type="AlphaFoldDB" id="A0A0F9QX75"/>
<sequence length="97" mass="10407">MQEPEITLYLEISLDAVTRIENFRGGAFQKELEDKMKAVLSLLAPTKAIVSSRKITGGSLFGLGGISKQGVGDTLLAACMVYPSPVPRIDAGRVIEK</sequence>
<dbReference type="EMBL" id="LAZR01001195">
    <property type="protein sequence ID" value="KKN48925.1"/>
    <property type="molecule type" value="Genomic_DNA"/>
</dbReference>
<organism evidence="1">
    <name type="scientific">marine sediment metagenome</name>
    <dbReference type="NCBI Taxonomy" id="412755"/>
    <lineage>
        <taxon>unclassified sequences</taxon>
        <taxon>metagenomes</taxon>
        <taxon>ecological metagenomes</taxon>
    </lineage>
</organism>
<evidence type="ECO:0000313" key="1">
    <source>
        <dbReference type="EMBL" id="KKN48925.1"/>
    </source>
</evidence>
<reference evidence="1" key="1">
    <citation type="journal article" date="2015" name="Nature">
        <title>Complex archaea that bridge the gap between prokaryotes and eukaryotes.</title>
        <authorList>
            <person name="Spang A."/>
            <person name="Saw J.H."/>
            <person name="Jorgensen S.L."/>
            <person name="Zaremba-Niedzwiedzka K."/>
            <person name="Martijn J."/>
            <person name="Lind A.E."/>
            <person name="van Eijk R."/>
            <person name="Schleper C."/>
            <person name="Guy L."/>
            <person name="Ettema T.J."/>
        </authorList>
    </citation>
    <scope>NUCLEOTIDE SEQUENCE</scope>
</reference>
<protein>
    <submittedName>
        <fullName evidence="1">Uncharacterized protein</fullName>
    </submittedName>
</protein>
<accession>A0A0F9QX75</accession>